<comment type="caution">
    <text evidence="1">The sequence shown here is derived from an EMBL/GenBank/DDBJ whole genome shotgun (WGS) entry which is preliminary data.</text>
</comment>
<name>A0A8S4QLG2_9NEOP</name>
<sequence>MVANYWRIRKLSVTQQAMETAMFGVSLGDKTRNVEIRRRTKVNDIAQRVTKLKWQWAGHIVRKKDGRSGPKVLVRRWQLRISKRSVGRPPTRWTYDIKRVAGSRWIQAVQNRGIWNSLPKRQCPAVDVYRLI</sequence>
<reference evidence="1" key="1">
    <citation type="submission" date="2022-03" db="EMBL/GenBank/DDBJ databases">
        <authorList>
            <person name="Lindestad O."/>
        </authorList>
    </citation>
    <scope>NUCLEOTIDE SEQUENCE</scope>
</reference>
<dbReference type="EMBL" id="CAKXAJ010011125">
    <property type="protein sequence ID" value="CAH2211891.1"/>
    <property type="molecule type" value="Genomic_DNA"/>
</dbReference>
<dbReference type="AlphaFoldDB" id="A0A8S4QLG2"/>
<dbReference type="Proteomes" id="UP000838756">
    <property type="component" value="Unassembled WGS sequence"/>
</dbReference>
<evidence type="ECO:0000313" key="2">
    <source>
        <dbReference type="Proteomes" id="UP000838756"/>
    </source>
</evidence>
<accession>A0A8S4QLG2</accession>
<evidence type="ECO:0000313" key="1">
    <source>
        <dbReference type="EMBL" id="CAH2211891.1"/>
    </source>
</evidence>
<keyword evidence="2" id="KW-1185">Reference proteome</keyword>
<dbReference type="OrthoDB" id="407509at2759"/>
<organism evidence="1 2">
    <name type="scientific">Pararge aegeria aegeria</name>
    <dbReference type="NCBI Taxonomy" id="348720"/>
    <lineage>
        <taxon>Eukaryota</taxon>
        <taxon>Metazoa</taxon>
        <taxon>Ecdysozoa</taxon>
        <taxon>Arthropoda</taxon>
        <taxon>Hexapoda</taxon>
        <taxon>Insecta</taxon>
        <taxon>Pterygota</taxon>
        <taxon>Neoptera</taxon>
        <taxon>Endopterygota</taxon>
        <taxon>Lepidoptera</taxon>
        <taxon>Glossata</taxon>
        <taxon>Ditrysia</taxon>
        <taxon>Papilionoidea</taxon>
        <taxon>Nymphalidae</taxon>
        <taxon>Satyrinae</taxon>
        <taxon>Satyrini</taxon>
        <taxon>Parargina</taxon>
        <taxon>Pararge</taxon>
    </lineage>
</organism>
<gene>
    <name evidence="1" type="primary">jg25667</name>
    <name evidence="1" type="ORF">PAEG_LOCUS3469</name>
</gene>
<protein>
    <submittedName>
        <fullName evidence="1">Jg25667 protein</fullName>
    </submittedName>
</protein>
<proteinExistence type="predicted"/>